<keyword evidence="6 7" id="KW-0040">ANK repeat</keyword>
<dbReference type="GO" id="GO:0032012">
    <property type="term" value="P:regulation of ARF protein signal transduction"/>
    <property type="evidence" value="ECO:0007669"/>
    <property type="project" value="InterPro"/>
</dbReference>
<dbReference type="CDD" id="cd08847">
    <property type="entry name" value="ArfGap_GIT2"/>
    <property type="match status" value="1"/>
</dbReference>
<evidence type="ECO:0000256" key="7">
    <source>
        <dbReference type="PROSITE-ProRule" id="PRU00023"/>
    </source>
</evidence>
<evidence type="ECO:0000256" key="5">
    <source>
        <dbReference type="ARBA" id="ARBA00022833"/>
    </source>
</evidence>
<dbReference type="InterPro" id="IPR022018">
    <property type="entry name" value="GIT1_C"/>
</dbReference>
<feature type="domain" description="Arf-GAP" evidence="10">
    <location>
        <begin position="1"/>
        <end position="124"/>
    </location>
</feature>
<dbReference type="Pfam" id="PF01412">
    <property type="entry name" value="ArfGap"/>
    <property type="match status" value="1"/>
</dbReference>
<dbReference type="GO" id="GO:0031267">
    <property type="term" value="F:small GTPase binding"/>
    <property type="evidence" value="ECO:0007669"/>
    <property type="project" value="TreeGrafter"/>
</dbReference>
<keyword evidence="1" id="KW-0343">GTPase activation</keyword>
<dbReference type="Proteomes" id="UP000585614">
    <property type="component" value="Unassembled WGS sequence"/>
</dbReference>
<dbReference type="InterPro" id="IPR037278">
    <property type="entry name" value="ARFGAP/RecO"/>
</dbReference>
<sequence length="707" mass="78857">MSKRLRSSDVCADCNGPDPSWASVNRGTFICDECCSVHRSLGRHISQVRHLKHTPWPPTLLQMVETLYNNGANSIWEHSLLDPASLMSGRRKANPQDKVHPNKAEFIRAKYQMLAFVHRLPCRDDDSVTAKDLSKQLHSSVRTGNLETCLRLLSLGAQASFFHPEKGNTPLHVASKAGQILQAELLAVYGADPGTQDSNGKTPVDYARQGGHHELAERLVEIQYELTDRLAFYLCGRKPDHKNGQHFIIPQMADSLDLSELAKAAKKKLQSLSNHLFEELAMDVYDEVDRRETDAVWLATQNHSTLVTETTVVPFLPVNPEYSSTRNQGRQKLARFNAHEFATLVIDILSDAKRRQQGSPLSSSKDNVELILKAISNQHSIESEDNDQPDYDSVASDEDADLEAAASKANRQKLQTLQSENSNLRKQATTNIYQVQTGSEYTDTSNHSSLKRRPSARGSRPMSMYETGSGQKPYLPMGEVNHPEESRTRLQPFPAHIGRSALVTSSSSLPSFPSTLSWSRDESTRRASRLEKQNSTPESDYDNTPNDTDPDDMGSSRKGRQRSMLWQGDNAADVAEPHTAPSPVLPSTEDVIRKTEQITKNIQELLRAAQENKHDSYIPCSERIHIAVTEMAALFPTKPKSDMVRTSLRLLTTSAYRLQSECKKTLPGDSNPPTDIQLVTQQVIQCAYDIAKAAKQLVTITTKENNN</sequence>
<accession>A0A7J7RPQ5</accession>
<organism evidence="11 12">
    <name type="scientific">Rhinolophus ferrumequinum</name>
    <name type="common">Greater horseshoe bat</name>
    <dbReference type="NCBI Taxonomy" id="59479"/>
    <lineage>
        <taxon>Eukaryota</taxon>
        <taxon>Metazoa</taxon>
        <taxon>Chordata</taxon>
        <taxon>Craniata</taxon>
        <taxon>Vertebrata</taxon>
        <taxon>Euteleostomi</taxon>
        <taxon>Mammalia</taxon>
        <taxon>Eutheria</taxon>
        <taxon>Laurasiatheria</taxon>
        <taxon>Chiroptera</taxon>
        <taxon>Yinpterochiroptera</taxon>
        <taxon>Rhinolophoidea</taxon>
        <taxon>Rhinolophidae</taxon>
        <taxon>Rhinolophinae</taxon>
        <taxon>Rhinolophus</taxon>
    </lineage>
</organism>
<keyword evidence="3" id="KW-0677">Repeat</keyword>
<dbReference type="Gene3D" id="1.25.40.20">
    <property type="entry name" value="Ankyrin repeat-containing domain"/>
    <property type="match status" value="1"/>
</dbReference>
<gene>
    <name evidence="11" type="ORF">mRhiFer1_005682</name>
</gene>
<feature type="region of interest" description="Disordered" evidence="9">
    <location>
        <begin position="503"/>
        <end position="590"/>
    </location>
</feature>
<dbReference type="GO" id="GO:0005096">
    <property type="term" value="F:GTPase activator activity"/>
    <property type="evidence" value="ECO:0007669"/>
    <property type="project" value="UniProtKB-KW"/>
</dbReference>
<dbReference type="PRINTS" id="PR00405">
    <property type="entry name" value="REVINTRACTNG"/>
</dbReference>
<dbReference type="GO" id="GO:0008277">
    <property type="term" value="P:regulation of G protein-coupled receptor signaling pathway"/>
    <property type="evidence" value="ECO:0007669"/>
    <property type="project" value="TreeGrafter"/>
</dbReference>
<keyword evidence="5" id="KW-0862">Zinc</keyword>
<protein>
    <submittedName>
        <fullName evidence="11">GIT ArfGAP 2</fullName>
    </submittedName>
</protein>
<comment type="caution">
    <text evidence="11">The sequence shown here is derived from an EMBL/GenBank/DDBJ whole genome shotgun (WGS) entry which is preliminary data.</text>
</comment>
<dbReference type="PANTHER" id="PTHR46097:SF4">
    <property type="entry name" value="ARF GTPASE-ACTIVATING PROTEIN GIT2"/>
    <property type="match status" value="1"/>
</dbReference>
<dbReference type="GO" id="GO:0036465">
    <property type="term" value="P:synaptic vesicle recycling"/>
    <property type="evidence" value="ECO:0007669"/>
    <property type="project" value="TreeGrafter"/>
</dbReference>
<dbReference type="AlphaFoldDB" id="A0A7J7RPQ5"/>
<dbReference type="Gene3D" id="1.20.120.330">
    <property type="entry name" value="Nucleotidyltransferases domain 2"/>
    <property type="match status" value="1"/>
</dbReference>
<dbReference type="InterPro" id="IPR013724">
    <property type="entry name" value="GIT_SHD"/>
</dbReference>
<evidence type="ECO:0000256" key="2">
    <source>
        <dbReference type="ARBA" id="ARBA00022723"/>
    </source>
</evidence>
<feature type="region of interest" description="Disordered" evidence="9">
    <location>
        <begin position="435"/>
        <end position="487"/>
    </location>
</feature>
<dbReference type="EMBL" id="JACAGC010000025">
    <property type="protein sequence ID" value="KAF6277905.1"/>
    <property type="molecule type" value="Genomic_DNA"/>
</dbReference>
<evidence type="ECO:0000256" key="1">
    <source>
        <dbReference type="ARBA" id="ARBA00022468"/>
    </source>
</evidence>
<evidence type="ECO:0000259" key="10">
    <source>
        <dbReference type="PROSITE" id="PS50115"/>
    </source>
</evidence>
<feature type="compositionally biased region" description="Basic and acidic residues" evidence="9">
    <location>
        <begin position="519"/>
        <end position="532"/>
    </location>
</feature>
<evidence type="ECO:0000313" key="11">
    <source>
        <dbReference type="EMBL" id="KAF6277905.1"/>
    </source>
</evidence>
<feature type="compositionally biased region" description="Low complexity" evidence="9">
    <location>
        <begin position="504"/>
        <end position="518"/>
    </location>
</feature>
<dbReference type="FunFam" id="1.10.220.150:FF:000003">
    <property type="entry name" value="ARF GTPase-activating protein GIT2 isoform 1"/>
    <property type="match status" value="1"/>
</dbReference>
<dbReference type="InterPro" id="IPR036770">
    <property type="entry name" value="Ankyrin_rpt-contain_sf"/>
</dbReference>
<evidence type="ECO:0000256" key="4">
    <source>
        <dbReference type="ARBA" id="ARBA00022771"/>
    </source>
</evidence>
<dbReference type="InterPro" id="IPR038508">
    <property type="entry name" value="ArfGAP_dom_sf"/>
</dbReference>
<dbReference type="PROSITE" id="PS50088">
    <property type="entry name" value="ANK_REPEAT"/>
    <property type="match status" value="1"/>
</dbReference>
<dbReference type="PANTHER" id="PTHR46097">
    <property type="entry name" value="G PROTEIN-COUPLED RECEPTOR KINASE INTERACTING ARFGAP"/>
    <property type="match status" value="1"/>
</dbReference>
<dbReference type="Pfam" id="PF12205">
    <property type="entry name" value="GIT1_C"/>
    <property type="match status" value="1"/>
</dbReference>
<evidence type="ECO:0000256" key="3">
    <source>
        <dbReference type="ARBA" id="ARBA00022737"/>
    </source>
</evidence>
<dbReference type="InterPro" id="IPR001164">
    <property type="entry name" value="ArfGAP_dom"/>
</dbReference>
<proteinExistence type="predicted"/>
<dbReference type="FunFam" id="1.20.120.330:FF:000002">
    <property type="entry name" value="ARF GTPase-activating protein GIT2 isoform 1"/>
    <property type="match status" value="1"/>
</dbReference>
<evidence type="ECO:0000256" key="6">
    <source>
        <dbReference type="ARBA" id="ARBA00023043"/>
    </source>
</evidence>
<dbReference type="PROSITE" id="PS50297">
    <property type="entry name" value="ANK_REP_REGION"/>
    <property type="match status" value="1"/>
</dbReference>
<evidence type="ECO:0000256" key="8">
    <source>
        <dbReference type="PROSITE-ProRule" id="PRU00288"/>
    </source>
</evidence>
<dbReference type="Gene3D" id="1.10.220.150">
    <property type="entry name" value="Arf GTPase activating protein"/>
    <property type="match status" value="1"/>
</dbReference>
<dbReference type="SMART" id="SM00105">
    <property type="entry name" value="ArfGap"/>
    <property type="match status" value="1"/>
</dbReference>
<dbReference type="SUPFAM" id="SSF57863">
    <property type="entry name" value="ArfGap/RecO-like zinc finger"/>
    <property type="match status" value="1"/>
</dbReference>
<feature type="compositionally biased region" description="Acidic residues" evidence="9">
    <location>
        <begin position="383"/>
        <end position="402"/>
    </location>
</feature>
<evidence type="ECO:0000313" key="12">
    <source>
        <dbReference type="Proteomes" id="UP000585614"/>
    </source>
</evidence>
<dbReference type="SMART" id="SM00555">
    <property type="entry name" value="GIT"/>
    <property type="match status" value="2"/>
</dbReference>
<keyword evidence="4 8" id="KW-0863">Zinc-finger</keyword>
<dbReference type="GO" id="GO:0008270">
    <property type="term" value="F:zinc ion binding"/>
    <property type="evidence" value="ECO:0007669"/>
    <property type="project" value="UniProtKB-KW"/>
</dbReference>
<dbReference type="PROSITE" id="PS50115">
    <property type="entry name" value="ARFGAP"/>
    <property type="match status" value="1"/>
</dbReference>
<dbReference type="Pfam" id="PF12796">
    <property type="entry name" value="Ank_2"/>
    <property type="match status" value="1"/>
</dbReference>
<dbReference type="SUPFAM" id="SSF48403">
    <property type="entry name" value="Ankyrin repeat"/>
    <property type="match status" value="1"/>
</dbReference>
<dbReference type="SMART" id="SM00248">
    <property type="entry name" value="ANK"/>
    <property type="match status" value="3"/>
</dbReference>
<dbReference type="Pfam" id="PF08518">
    <property type="entry name" value="GIT_SHD"/>
    <property type="match status" value="2"/>
</dbReference>
<dbReference type="InterPro" id="IPR047161">
    <property type="entry name" value="GIT-like"/>
</dbReference>
<feature type="region of interest" description="Disordered" evidence="9">
    <location>
        <begin position="379"/>
        <end position="411"/>
    </location>
</feature>
<name>A0A7J7RPQ5_RHIFE</name>
<feature type="compositionally biased region" description="Polar residues" evidence="9">
    <location>
        <begin position="435"/>
        <end position="448"/>
    </location>
</feature>
<dbReference type="GO" id="GO:0007420">
    <property type="term" value="P:brain development"/>
    <property type="evidence" value="ECO:0007669"/>
    <property type="project" value="InterPro"/>
</dbReference>
<evidence type="ECO:0000256" key="9">
    <source>
        <dbReference type="SAM" id="MobiDB-lite"/>
    </source>
</evidence>
<dbReference type="GO" id="GO:0098793">
    <property type="term" value="C:presynapse"/>
    <property type="evidence" value="ECO:0007669"/>
    <property type="project" value="GOC"/>
</dbReference>
<dbReference type="FunFam" id="1.25.40.20:FF:000013">
    <property type="entry name" value="ARF GTPase-activating protein GIT1 isoform 1"/>
    <property type="match status" value="1"/>
</dbReference>
<feature type="repeat" description="ANK" evidence="7">
    <location>
        <begin position="166"/>
        <end position="198"/>
    </location>
</feature>
<dbReference type="InterPro" id="IPR002110">
    <property type="entry name" value="Ankyrin_rpt"/>
</dbReference>
<reference evidence="11 12" key="1">
    <citation type="journal article" date="2020" name="Nature">
        <title>Six reference-quality genomes reveal evolution of bat adaptations.</title>
        <authorList>
            <person name="Jebb D."/>
            <person name="Huang Z."/>
            <person name="Pippel M."/>
            <person name="Hughes G.M."/>
            <person name="Lavrichenko K."/>
            <person name="Devanna P."/>
            <person name="Winkler S."/>
            <person name="Jermiin L.S."/>
            <person name="Skirmuntt E.C."/>
            <person name="Katzourakis A."/>
            <person name="Burkitt-Gray L."/>
            <person name="Ray D.A."/>
            <person name="Sullivan K.A.M."/>
            <person name="Roscito J.G."/>
            <person name="Kirilenko B.M."/>
            <person name="Davalos L.M."/>
            <person name="Corthals A.P."/>
            <person name="Power M.L."/>
            <person name="Jones G."/>
            <person name="Ransome R.D."/>
            <person name="Dechmann D.K.N."/>
            <person name="Locatelli A.G."/>
            <person name="Puechmaille S.J."/>
            <person name="Fedrigo O."/>
            <person name="Jarvis E.D."/>
            <person name="Hiller M."/>
            <person name="Vernes S.C."/>
            <person name="Myers E.W."/>
            <person name="Teeling E.C."/>
        </authorList>
    </citation>
    <scope>NUCLEOTIDE SEQUENCE [LARGE SCALE GENOMIC DNA]</scope>
    <source>
        <strain evidence="11">MRhiFer1</strain>
        <tissue evidence="11">Lung</tissue>
    </source>
</reference>
<keyword evidence="2" id="KW-0479">Metal-binding</keyword>